<proteinExistence type="predicted"/>
<keyword evidence="3" id="KW-0732">Signal</keyword>
<evidence type="ECO:0000256" key="1">
    <source>
        <dbReference type="SAM" id="MobiDB-lite"/>
    </source>
</evidence>
<keyword evidence="2" id="KW-0472">Membrane</keyword>
<protein>
    <submittedName>
        <fullName evidence="4">Uncharacterized protein</fullName>
    </submittedName>
</protein>
<name>A0A8J5X1S7_DIALT</name>
<feature type="chain" id="PRO_5035267393" evidence="3">
    <location>
        <begin position="20"/>
        <end position="404"/>
    </location>
</feature>
<evidence type="ECO:0000256" key="2">
    <source>
        <dbReference type="SAM" id="Phobius"/>
    </source>
</evidence>
<feature type="transmembrane region" description="Helical" evidence="2">
    <location>
        <begin position="319"/>
        <end position="341"/>
    </location>
</feature>
<organism evidence="4 5">
    <name type="scientific">Diacronema lutheri</name>
    <name type="common">Unicellular marine alga</name>
    <name type="synonym">Monochrysis lutheri</name>
    <dbReference type="NCBI Taxonomy" id="2081491"/>
    <lineage>
        <taxon>Eukaryota</taxon>
        <taxon>Haptista</taxon>
        <taxon>Haptophyta</taxon>
        <taxon>Pavlovophyceae</taxon>
        <taxon>Pavlovales</taxon>
        <taxon>Pavlovaceae</taxon>
        <taxon>Diacronema</taxon>
    </lineage>
</organism>
<dbReference type="AlphaFoldDB" id="A0A8J5X1S7"/>
<feature type="region of interest" description="Disordered" evidence="1">
    <location>
        <begin position="375"/>
        <end position="404"/>
    </location>
</feature>
<feature type="compositionally biased region" description="Pro residues" evidence="1">
    <location>
        <begin position="385"/>
        <end position="395"/>
    </location>
</feature>
<comment type="caution">
    <text evidence="4">The sequence shown here is derived from an EMBL/GenBank/DDBJ whole genome shotgun (WGS) entry which is preliminary data.</text>
</comment>
<evidence type="ECO:0000313" key="4">
    <source>
        <dbReference type="EMBL" id="KAG8457533.1"/>
    </source>
</evidence>
<keyword evidence="5" id="KW-1185">Reference proteome</keyword>
<dbReference type="EMBL" id="JAGTXO010000068">
    <property type="protein sequence ID" value="KAG8457533.1"/>
    <property type="molecule type" value="Genomic_DNA"/>
</dbReference>
<sequence>MARPAWLCAALLGVASVHAEINASKASITTLATAWLEDAAVEHESLLHWMVANGAGTNNLDGDGADMFDGGNFLNVYTSTEEALALPYADDCANILPWASAGIADVVYKTCFVNSAMIAVFVSRRKAIQQFRVTGNLGADSIGRVGGNVAPLTRTASGNTLEGWYKFASRGTDYTVQDLNDAVCPDYPWSDRCDISNNTASTCSYADSKATVNHLILAPPGARHSVSCDTNIDLDSVTWRDGDGVSLVALLVWGGMRYDETFRPVPATFDAERFADIFGRLTTPLLASLREDEPKPAVPLEGGANNAASDDAQAINIEMLIGSTVGAFGLGVALVVIYFKLVRPALIARRIQMALHGVAIKGDTDASWVDADAAAARGGKGRRPSAPPRPPPAPGLVPVSAVRV</sequence>
<dbReference type="Proteomes" id="UP000751190">
    <property type="component" value="Unassembled WGS sequence"/>
</dbReference>
<evidence type="ECO:0000313" key="5">
    <source>
        <dbReference type="Proteomes" id="UP000751190"/>
    </source>
</evidence>
<keyword evidence="2" id="KW-0812">Transmembrane</keyword>
<evidence type="ECO:0000256" key="3">
    <source>
        <dbReference type="SAM" id="SignalP"/>
    </source>
</evidence>
<keyword evidence="2" id="KW-1133">Transmembrane helix</keyword>
<accession>A0A8J5X1S7</accession>
<feature type="signal peptide" evidence="3">
    <location>
        <begin position="1"/>
        <end position="19"/>
    </location>
</feature>
<reference evidence="4" key="1">
    <citation type="submission" date="2021-05" db="EMBL/GenBank/DDBJ databases">
        <title>The genome of the haptophyte Pavlova lutheri (Diacronema luteri, Pavlovales) - a model for lipid biosynthesis in eukaryotic algae.</title>
        <authorList>
            <person name="Hulatt C.J."/>
            <person name="Posewitz M.C."/>
        </authorList>
    </citation>
    <scope>NUCLEOTIDE SEQUENCE</scope>
    <source>
        <strain evidence="4">NIVA-4/92</strain>
    </source>
</reference>
<gene>
    <name evidence="4" type="ORF">KFE25_004169</name>
</gene>